<dbReference type="InterPro" id="IPR014721">
    <property type="entry name" value="Ribsml_uS5_D2-typ_fold_subgr"/>
</dbReference>
<dbReference type="SUPFAM" id="SSF54980">
    <property type="entry name" value="EF-G C-terminal domain-like"/>
    <property type="match status" value="1"/>
</dbReference>
<dbReference type="GO" id="GO:0003924">
    <property type="term" value="F:GTPase activity"/>
    <property type="evidence" value="ECO:0007669"/>
    <property type="project" value="TreeGrafter"/>
</dbReference>
<dbReference type="GO" id="GO:0043022">
    <property type="term" value="F:ribosome binding"/>
    <property type="evidence" value="ECO:0007669"/>
    <property type="project" value="TreeGrafter"/>
</dbReference>
<evidence type="ECO:0000256" key="1">
    <source>
        <dbReference type="ARBA" id="ARBA00022490"/>
    </source>
</evidence>
<evidence type="ECO:0000313" key="4">
    <source>
        <dbReference type="EMBL" id="KAF9607069.1"/>
    </source>
</evidence>
<evidence type="ECO:0000256" key="3">
    <source>
        <dbReference type="ARBA" id="ARBA00022917"/>
    </source>
</evidence>
<dbReference type="Gene3D" id="3.30.70.240">
    <property type="match status" value="1"/>
</dbReference>
<dbReference type="SUPFAM" id="SSF54211">
    <property type="entry name" value="Ribosomal protein S5 domain 2-like"/>
    <property type="match status" value="1"/>
</dbReference>
<evidence type="ECO:0008006" key="6">
    <source>
        <dbReference type="Google" id="ProtNLM"/>
    </source>
</evidence>
<dbReference type="GO" id="GO:0003746">
    <property type="term" value="F:translation elongation factor activity"/>
    <property type="evidence" value="ECO:0007669"/>
    <property type="project" value="UniProtKB-KW"/>
</dbReference>
<dbReference type="GO" id="GO:1990904">
    <property type="term" value="C:ribonucleoprotein complex"/>
    <property type="evidence" value="ECO:0007669"/>
    <property type="project" value="TreeGrafter"/>
</dbReference>
<keyword evidence="5" id="KW-1185">Reference proteome</keyword>
<keyword evidence="1" id="KW-0963">Cytoplasm</keyword>
<evidence type="ECO:0000256" key="2">
    <source>
        <dbReference type="ARBA" id="ARBA00022768"/>
    </source>
</evidence>
<accession>A0A835HYC1</accession>
<dbReference type="AlphaFoldDB" id="A0A835HYC1"/>
<proteinExistence type="predicted"/>
<dbReference type="PANTHER" id="PTHR42908">
    <property type="entry name" value="TRANSLATION ELONGATION FACTOR-RELATED"/>
    <property type="match status" value="1"/>
</dbReference>
<dbReference type="InterPro" id="IPR035647">
    <property type="entry name" value="EFG_III/V"/>
</dbReference>
<evidence type="ECO:0000313" key="5">
    <source>
        <dbReference type="Proteomes" id="UP000631114"/>
    </source>
</evidence>
<name>A0A835HYC1_9MAGN</name>
<keyword evidence="3" id="KW-0648">Protein biosynthesis</keyword>
<comment type="caution">
    <text evidence="4">The sequence shown here is derived from an EMBL/GenBank/DDBJ whole genome shotgun (WGS) entry which is preliminary data.</text>
</comment>
<keyword evidence="2" id="KW-0251">Elongation factor</keyword>
<dbReference type="PANTHER" id="PTHR42908:SF10">
    <property type="entry name" value="EUKARYOTIC TRANSLATION ELONGATION FACTOR 2"/>
    <property type="match status" value="1"/>
</dbReference>
<organism evidence="4 5">
    <name type="scientific">Coptis chinensis</name>
    <dbReference type="NCBI Taxonomy" id="261450"/>
    <lineage>
        <taxon>Eukaryota</taxon>
        <taxon>Viridiplantae</taxon>
        <taxon>Streptophyta</taxon>
        <taxon>Embryophyta</taxon>
        <taxon>Tracheophyta</taxon>
        <taxon>Spermatophyta</taxon>
        <taxon>Magnoliopsida</taxon>
        <taxon>Ranunculales</taxon>
        <taxon>Ranunculaceae</taxon>
        <taxon>Coptidoideae</taxon>
        <taxon>Coptis</taxon>
    </lineage>
</organism>
<dbReference type="InterPro" id="IPR020568">
    <property type="entry name" value="Ribosomal_Su5_D2-typ_SF"/>
</dbReference>
<dbReference type="EMBL" id="JADFTS010000005">
    <property type="protein sequence ID" value="KAF9607069.1"/>
    <property type="molecule type" value="Genomic_DNA"/>
</dbReference>
<reference evidence="4 5" key="1">
    <citation type="submission" date="2020-10" db="EMBL/GenBank/DDBJ databases">
        <title>The Coptis chinensis genome and diversification of protoberbering-type alkaloids.</title>
        <authorList>
            <person name="Wang B."/>
            <person name="Shu S."/>
            <person name="Song C."/>
            <person name="Liu Y."/>
        </authorList>
    </citation>
    <scope>NUCLEOTIDE SEQUENCE [LARGE SCALE GENOMIC DNA]</scope>
    <source>
        <strain evidence="4">HL-2020</strain>
        <tissue evidence="4">Leaf</tissue>
    </source>
</reference>
<dbReference type="Gene3D" id="3.30.230.10">
    <property type="match status" value="1"/>
</dbReference>
<dbReference type="GO" id="GO:0005829">
    <property type="term" value="C:cytosol"/>
    <property type="evidence" value="ECO:0007669"/>
    <property type="project" value="TreeGrafter"/>
</dbReference>
<sequence>MQALDACNRDVKLALKSTFGNLDGPLLVTDWCKGRSQLGDVDGCSGESVTGDVKDSSTITSTVYLYLKVCDVVLHADAIHRGGGQVIPTSRRVIYDSQIIAKPRLLDPIYMVKIQAPEQALGGIYGVLNKKSGHVFEEMQRPELQHPNRPSYSVCLITGT</sequence>
<protein>
    <recommendedName>
        <fullName evidence="6">Elongation factor 2</fullName>
    </recommendedName>
</protein>
<dbReference type="Proteomes" id="UP000631114">
    <property type="component" value="Unassembled WGS sequence"/>
</dbReference>
<gene>
    <name evidence="4" type="ORF">IFM89_030896</name>
</gene>